<name>A0AAV7P8K6_PLEWA</name>
<gene>
    <name evidence="1" type="ORF">NDU88_001943</name>
</gene>
<reference evidence="1" key="1">
    <citation type="journal article" date="2022" name="bioRxiv">
        <title>Sequencing and chromosome-scale assembly of the giantPleurodeles waltlgenome.</title>
        <authorList>
            <person name="Brown T."/>
            <person name="Elewa A."/>
            <person name="Iarovenko S."/>
            <person name="Subramanian E."/>
            <person name="Araus A.J."/>
            <person name="Petzold A."/>
            <person name="Susuki M."/>
            <person name="Suzuki K.-i.T."/>
            <person name="Hayashi T."/>
            <person name="Toyoda A."/>
            <person name="Oliveira C."/>
            <person name="Osipova E."/>
            <person name="Leigh N.D."/>
            <person name="Simon A."/>
            <person name="Yun M.H."/>
        </authorList>
    </citation>
    <scope>NUCLEOTIDE SEQUENCE</scope>
    <source>
        <strain evidence="1">20211129_DDA</strain>
        <tissue evidence="1">Liver</tissue>
    </source>
</reference>
<accession>A0AAV7P8K6</accession>
<comment type="caution">
    <text evidence="1">The sequence shown here is derived from an EMBL/GenBank/DDBJ whole genome shotgun (WGS) entry which is preliminary data.</text>
</comment>
<dbReference type="Proteomes" id="UP001066276">
    <property type="component" value="Chromosome 7"/>
</dbReference>
<proteinExistence type="predicted"/>
<evidence type="ECO:0000313" key="2">
    <source>
        <dbReference type="Proteomes" id="UP001066276"/>
    </source>
</evidence>
<evidence type="ECO:0000313" key="1">
    <source>
        <dbReference type="EMBL" id="KAJ1123474.1"/>
    </source>
</evidence>
<organism evidence="1 2">
    <name type="scientific">Pleurodeles waltl</name>
    <name type="common">Iberian ribbed newt</name>
    <dbReference type="NCBI Taxonomy" id="8319"/>
    <lineage>
        <taxon>Eukaryota</taxon>
        <taxon>Metazoa</taxon>
        <taxon>Chordata</taxon>
        <taxon>Craniata</taxon>
        <taxon>Vertebrata</taxon>
        <taxon>Euteleostomi</taxon>
        <taxon>Amphibia</taxon>
        <taxon>Batrachia</taxon>
        <taxon>Caudata</taxon>
        <taxon>Salamandroidea</taxon>
        <taxon>Salamandridae</taxon>
        <taxon>Pleurodelinae</taxon>
        <taxon>Pleurodeles</taxon>
    </lineage>
</organism>
<keyword evidence="2" id="KW-1185">Reference proteome</keyword>
<protein>
    <submittedName>
        <fullName evidence="1">Uncharacterized protein</fullName>
    </submittedName>
</protein>
<sequence>MGDLDEVVAEQQHVPQIFVPQEPPEAVFSLTDGGSLSDSESEEHEVGGTAATASLKDWLSAKDKGPALCQMSVDQRLDLVLFQPPKFKTVTFTQGTPDPIPLSEDELLWDPDGTDLIPTKMSLHRWS</sequence>
<dbReference type="AlphaFoldDB" id="A0AAV7P8K6"/>
<dbReference type="EMBL" id="JANPWB010000011">
    <property type="protein sequence ID" value="KAJ1123474.1"/>
    <property type="molecule type" value="Genomic_DNA"/>
</dbReference>